<dbReference type="CDD" id="cd14731">
    <property type="entry name" value="LodA_like_1"/>
    <property type="match status" value="1"/>
</dbReference>
<feature type="domain" description="L-Lysine epsilon oxidase N-terminal" evidence="2">
    <location>
        <begin position="402"/>
        <end position="637"/>
    </location>
</feature>
<evidence type="ECO:0000313" key="4">
    <source>
        <dbReference type="EMBL" id="PWL19576.1"/>
    </source>
</evidence>
<dbReference type="Proteomes" id="UP000245865">
    <property type="component" value="Unassembled WGS sequence"/>
</dbReference>
<dbReference type="InterPro" id="IPR020835">
    <property type="entry name" value="Catalase_sf"/>
</dbReference>
<gene>
    <name evidence="4" type="ORF">DKP76_03275</name>
</gene>
<dbReference type="AlphaFoldDB" id="A0A316JDQ5"/>
<protein>
    <submittedName>
        <fullName evidence="4">Catalase</fullName>
    </submittedName>
</protein>
<dbReference type="SUPFAM" id="SSF56634">
    <property type="entry name" value="Heme-dependent catalase-like"/>
    <property type="match status" value="1"/>
</dbReference>
<dbReference type="OrthoDB" id="336698at2"/>
<dbReference type="InterPro" id="IPR041173">
    <property type="entry name" value="LodA_C"/>
</dbReference>
<proteinExistence type="predicted"/>
<dbReference type="InterPro" id="IPR033798">
    <property type="entry name" value="LodA-like"/>
</dbReference>
<evidence type="ECO:0000259" key="3">
    <source>
        <dbReference type="Pfam" id="PF18417"/>
    </source>
</evidence>
<name>A0A316JDQ5_9HYPH</name>
<sequence length="1029" mass="114559">MSDSLKDDLKKIIDGFLYKKQYKNFESGQVPGRRAAFIKTHGGASAKFTVTHSEINKSDKASILKQGIFANEGSHDAWVRFGGDINIDKADRHSTVGCSIKLFNVPGVNILDYPATQDSASQFTTVDFALQNYPVFFARDAKQMAAYLTAKYDGTLADFRNRPENKELSSIINAMIASDPSSVLKETYWSCVPFILGAPKDGSQNLLQFCKYIVTPAPDQETLPEADKSDPVFLRKDLAANLNKAAYKFDFYMHLKTSPYQSVDSASDNWEKDNSDDPDVAPFGTNDIDNIFKIATLEIAQQDITQRGQDDYVEALSFNPWRTLADNMPYGEIAFARRISYDLAAKARRDLNGQPVGEPNSPRPPAFNSAAYDEPEKDIPWSQVAVKPTPSQETEIVRIAIHPGIGVARVGNSELTGSEWITGNDEYADIYIGPETDTPQPMQYETVRDSTGKIKRQGARFRIYGYNAQGQVVKEILPEDAGTTINWKVTLANRKAQWFRFDHAWDKDFFRSEENQPSILRNSENSDRASLAITPDTMSISGTHTRSAPIKGKFRSIEVTLGELRTDMKGRLIVLGGAGTAGTTADANDPDHNVLLGNTGNFNNSNQWYDDISDGPVHAEVTINGKSFDVDSAWVIVAPPNFAPDMIGITTLYERLEELYMEAGMLPAPEKILFSKHILPTLQRLSQTSWVNKGFHDLFGPGKPGDFFNIEKLKRLSTAPDHGDDPNKASRQYVFDHLQDPSAPKCDPTKWPLLYGDSFGEDPVDIQDDTKPFLNVDSPDDMTALSYIRYSWFKRWLEGDFVDDSDTLPPDYATIDEAPLAEQPALLDKAALHFCLADAFHPGCEVTWPMRHLGLYRAPFRIREAGADGVYIPAQGETFGHTDAHIPDKGLGAQPAGGLTRWMALPWHGDTARCRGGYDANHDGGYGAYTPAYWPARVPNQVLTQANFNKVKDSSQSKSDRLTAFETRDNWWRNMSDNPDSRDTVEEEKQAQFMIQHYEKLGTVLQAGGPTDLAGIPGKIYVECIDKKP</sequence>
<accession>A0A316JDQ5</accession>
<feature type="region of interest" description="Disordered" evidence="1">
    <location>
        <begin position="351"/>
        <end position="373"/>
    </location>
</feature>
<evidence type="ECO:0000259" key="2">
    <source>
        <dbReference type="Pfam" id="PF17990"/>
    </source>
</evidence>
<dbReference type="Gene3D" id="2.40.180.10">
    <property type="entry name" value="Catalase core domain"/>
    <property type="match status" value="1"/>
</dbReference>
<dbReference type="RefSeq" id="WP_109704966.1">
    <property type="nucleotide sequence ID" value="NZ_QGDB01000001.1"/>
</dbReference>
<feature type="domain" description="L-lysine epsilon oxidase C-terminal" evidence="3">
    <location>
        <begin position="777"/>
        <end position="920"/>
    </location>
</feature>
<dbReference type="InterPro" id="IPR041168">
    <property type="entry name" value="LodA_N"/>
</dbReference>
<dbReference type="Pfam" id="PF17990">
    <property type="entry name" value="LodA_N"/>
    <property type="match status" value="1"/>
</dbReference>
<reference evidence="4 5" key="1">
    <citation type="submission" date="2018-05" db="EMBL/GenBank/DDBJ databases">
        <title>Comparative genomic sequence analysis between strain HN4 and CCM 8460T (Falsochrobactrum ovis) will provide more evidence to prove that HN4 is a new species of Falsochrobactrum.</title>
        <authorList>
            <person name="Lyu W."/>
            <person name="Sun L."/>
            <person name="Yao L."/>
        </authorList>
    </citation>
    <scope>NUCLEOTIDE SEQUENCE [LARGE SCALE GENOMIC DNA]</scope>
    <source>
        <strain evidence="4 5">HN4</strain>
    </source>
</reference>
<evidence type="ECO:0000313" key="5">
    <source>
        <dbReference type="Proteomes" id="UP000245865"/>
    </source>
</evidence>
<keyword evidence="5" id="KW-1185">Reference proteome</keyword>
<organism evidence="4 5">
    <name type="scientific">Falsochrobactrum shanghaiense</name>
    <dbReference type="NCBI Taxonomy" id="2201899"/>
    <lineage>
        <taxon>Bacteria</taxon>
        <taxon>Pseudomonadati</taxon>
        <taxon>Pseudomonadota</taxon>
        <taxon>Alphaproteobacteria</taxon>
        <taxon>Hyphomicrobiales</taxon>
        <taxon>Brucellaceae</taxon>
        <taxon>Falsochrobactrum</taxon>
    </lineage>
</organism>
<dbReference type="Pfam" id="PF18417">
    <property type="entry name" value="LodA_C"/>
    <property type="match status" value="1"/>
</dbReference>
<evidence type="ECO:0000256" key="1">
    <source>
        <dbReference type="SAM" id="MobiDB-lite"/>
    </source>
</evidence>
<comment type="caution">
    <text evidence="4">The sequence shown here is derived from an EMBL/GenBank/DDBJ whole genome shotgun (WGS) entry which is preliminary data.</text>
</comment>
<dbReference type="EMBL" id="QGDB01000001">
    <property type="protein sequence ID" value="PWL19576.1"/>
    <property type="molecule type" value="Genomic_DNA"/>
</dbReference>
<dbReference type="GO" id="GO:0020037">
    <property type="term" value="F:heme binding"/>
    <property type="evidence" value="ECO:0007669"/>
    <property type="project" value="InterPro"/>
</dbReference>